<evidence type="ECO:0000256" key="2">
    <source>
        <dbReference type="ARBA" id="ARBA00022448"/>
    </source>
</evidence>
<organism evidence="6 7">
    <name type="scientific">Candidatus Woesebacteria bacterium RIFOXYB1_FULL_38_16</name>
    <dbReference type="NCBI Taxonomy" id="1802538"/>
    <lineage>
        <taxon>Bacteria</taxon>
        <taxon>Candidatus Woeseibacteriota</taxon>
    </lineage>
</organism>
<evidence type="ECO:0000256" key="1">
    <source>
        <dbReference type="ARBA" id="ARBA00005417"/>
    </source>
</evidence>
<dbReference type="PANTHER" id="PTHR42798">
    <property type="entry name" value="LIPOPROTEIN-RELEASING SYSTEM ATP-BINDING PROTEIN LOLD"/>
    <property type="match status" value="1"/>
</dbReference>
<protein>
    <submittedName>
        <fullName evidence="6">ABC transporter ATP-binding protein</fullName>
    </submittedName>
</protein>
<comment type="similarity">
    <text evidence="1">Belongs to the ABC transporter superfamily.</text>
</comment>
<name>A0A1F8CWP4_9BACT</name>
<dbReference type="GO" id="GO:0022857">
    <property type="term" value="F:transmembrane transporter activity"/>
    <property type="evidence" value="ECO:0007669"/>
    <property type="project" value="UniProtKB-ARBA"/>
</dbReference>
<keyword evidence="3" id="KW-0547">Nucleotide-binding</keyword>
<reference evidence="6 7" key="1">
    <citation type="journal article" date="2016" name="Nat. Commun.">
        <title>Thousands of microbial genomes shed light on interconnected biogeochemical processes in an aquifer system.</title>
        <authorList>
            <person name="Anantharaman K."/>
            <person name="Brown C.T."/>
            <person name="Hug L.A."/>
            <person name="Sharon I."/>
            <person name="Castelle C.J."/>
            <person name="Probst A.J."/>
            <person name="Thomas B.C."/>
            <person name="Singh A."/>
            <person name="Wilkins M.J."/>
            <person name="Karaoz U."/>
            <person name="Brodie E.L."/>
            <person name="Williams K.H."/>
            <person name="Hubbard S.S."/>
            <person name="Banfield J.F."/>
        </authorList>
    </citation>
    <scope>NUCLEOTIDE SEQUENCE [LARGE SCALE GENOMIC DNA]</scope>
</reference>
<dbReference type="InterPro" id="IPR003593">
    <property type="entry name" value="AAA+_ATPase"/>
</dbReference>
<feature type="domain" description="ABC transporter" evidence="5">
    <location>
        <begin position="2"/>
        <end position="224"/>
    </location>
</feature>
<evidence type="ECO:0000256" key="4">
    <source>
        <dbReference type="ARBA" id="ARBA00022840"/>
    </source>
</evidence>
<dbReference type="CDD" id="cd03255">
    <property type="entry name" value="ABC_MJ0796_LolCDE_FtsE"/>
    <property type="match status" value="1"/>
</dbReference>
<gene>
    <name evidence="6" type="ORF">A2382_04735</name>
</gene>
<dbReference type="EMBL" id="MGHY01000005">
    <property type="protein sequence ID" value="OGM79965.1"/>
    <property type="molecule type" value="Genomic_DNA"/>
</dbReference>
<dbReference type="InterPro" id="IPR017911">
    <property type="entry name" value="MacB-like_ATP-bd"/>
</dbReference>
<dbReference type="SUPFAM" id="SSF52540">
    <property type="entry name" value="P-loop containing nucleoside triphosphate hydrolases"/>
    <property type="match status" value="1"/>
</dbReference>
<dbReference type="GO" id="GO:0005524">
    <property type="term" value="F:ATP binding"/>
    <property type="evidence" value="ECO:0007669"/>
    <property type="project" value="UniProtKB-KW"/>
</dbReference>
<dbReference type="GO" id="GO:0016887">
    <property type="term" value="F:ATP hydrolysis activity"/>
    <property type="evidence" value="ECO:0007669"/>
    <property type="project" value="InterPro"/>
</dbReference>
<dbReference type="Proteomes" id="UP000178999">
    <property type="component" value="Unassembled WGS sequence"/>
</dbReference>
<sequence>MINLTNVYKTYWLGEEKVEALKNATVEIKKGEYVGILGPSGSGKSTLMHIIGLLDKPTSGKIELFDKNIANLSDNEISGLRNRKVGFVFQQFNLIDKFSILENVILPAKYSQEKIDFDPVKRGTELLERFGIGDRANFFPNKISGGQQQRTAIARSLIMHPDLILADEPTGNIDTKTGNEIMRLLEELNREMGVTVVIVTHEPDVAKRTKRQIYVKDGEIVKKL</sequence>
<dbReference type="FunFam" id="3.40.50.300:FF:000032">
    <property type="entry name" value="Export ABC transporter ATP-binding protein"/>
    <property type="match status" value="1"/>
</dbReference>
<dbReference type="InterPro" id="IPR003439">
    <property type="entry name" value="ABC_transporter-like_ATP-bd"/>
</dbReference>
<accession>A0A1F8CWP4</accession>
<dbReference type="GO" id="GO:0098796">
    <property type="term" value="C:membrane protein complex"/>
    <property type="evidence" value="ECO:0007669"/>
    <property type="project" value="UniProtKB-ARBA"/>
</dbReference>
<evidence type="ECO:0000256" key="3">
    <source>
        <dbReference type="ARBA" id="ARBA00022741"/>
    </source>
</evidence>
<evidence type="ECO:0000259" key="5">
    <source>
        <dbReference type="PROSITE" id="PS50893"/>
    </source>
</evidence>
<keyword evidence="4 6" id="KW-0067">ATP-binding</keyword>
<evidence type="ECO:0000313" key="6">
    <source>
        <dbReference type="EMBL" id="OGM79965.1"/>
    </source>
</evidence>
<dbReference type="InterPro" id="IPR027417">
    <property type="entry name" value="P-loop_NTPase"/>
</dbReference>
<comment type="caution">
    <text evidence="6">The sequence shown here is derived from an EMBL/GenBank/DDBJ whole genome shotgun (WGS) entry which is preliminary data.</text>
</comment>
<dbReference type="Pfam" id="PF00005">
    <property type="entry name" value="ABC_tran"/>
    <property type="match status" value="1"/>
</dbReference>
<dbReference type="STRING" id="1802538.A2382_04735"/>
<dbReference type="AlphaFoldDB" id="A0A1F8CWP4"/>
<dbReference type="Gene3D" id="3.40.50.300">
    <property type="entry name" value="P-loop containing nucleotide triphosphate hydrolases"/>
    <property type="match status" value="1"/>
</dbReference>
<proteinExistence type="inferred from homology"/>
<evidence type="ECO:0000313" key="7">
    <source>
        <dbReference type="Proteomes" id="UP000178999"/>
    </source>
</evidence>
<dbReference type="PANTHER" id="PTHR42798:SF2">
    <property type="entry name" value="ABC TRANSPORTER ATP-BINDING PROTEIN MG467-RELATED"/>
    <property type="match status" value="1"/>
</dbReference>
<dbReference type="SMART" id="SM00382">
    <property type="entry name" value="AAA"/>
    <property type="match status" value="1"/>
</dbReference>
<dbReference type="PROSITE" id="PS50893">
    <property type="entry name" value="ABC_TRANSPORTER_2"/>
    <property type="match status" value="1"/>
</dbReference>
<keyword evidence="2" id="KW-0813">Transport</keyword>